<dbReference type="InterPro" id="IPR015421">
    <property type="entry name" value="PyrdxlP-dep_Trfase_major"/>
</dbReference>
<evidence type="ECO:0000256" key="1">
    <source>
        <dbReference type="ARBA" id="ARBA00001933"/>
    </source>
</evidence>
<dbReference type="InterPro" id="IPR010962">
    <property type="entry name" value="AONS_Archaea/Firmicutes"/>
</dbReference>
<evidence type="ECO:0000313" key="14">
    <source>
        <dbReference type="Proteomes" id="UP000014227"/>
    </source>
</evidence>
<evidence type="ECO:0000259" key="12">
    <source>
        <dbReference type="Pfam" id="PF00155"/>
    </source>
</evidence>
<evidence type="ECO:0000256" key="4">
    <source>
        <dbReference type="ARBA" id="ARBA00011738"/>
    </source>
</evidence>
<dbReference type="InParanoid" id="S0EUP6"/>
<dbReference type="PROSITE" id="PS00599">
    <property type="entry name" value="AA_TRANSFER_CLASS_2"/>
    <property type="match status" value="1"/>
</dbReference>
<dbReference type="EC" id="2.3.1.47" evidence="11"/>
<reference evidence="14" key="1">
    <citation type="submission" date="2013-03" db="EMBL/GenBank/DDBJ databases">
        <title>Genome sequence of Chthonomonas calidirosea, the first sequenced genome from the Armatimonadetes phylum (formally candidate division OP10).</title>
        <authorList>
            <person name="Lee K.C.Y."/>
            <person name="Morgan X.C."/>
            <person name="Dunfield P.F."/>
            <person name="Tamas I."/>
            <person name="Houghton K.M."/>
            <person name="Vyssotski M."/>
            <person name="Ryan J.L.J."/>
            <person name="Lagutin K."/>
            <person name="McDonald I.R."/>
            <person name="Stott M.B."/>
        </authorList>
    </citation>
    <scope>NUCLEOTIDE SEQUENCE [LARGE SCALE GENOMIC DNA]</scope>
    <source>
        <strain evidence="14">DSM 23976 / ICMP 18418 / T49</strain>
    </source>
</reference>
<dbReference type="EMBL" id="HF951689">
    <property type="protein sequence ID" value="CCW35089.1"/>
    <property type="molecule type" value="Genomic_DNA"/>
</dbReference>
<dbReference type="CDD" id="cd06454">
    <property type="entry name" value="KBL_like"/>
    <property type="match status" value="1"/>
</dbReference>
<keyword evidence="6" id="KW-0093">Biotin biosynthesis</keyword>
<dbReference type="InterPro" id="IPR004839">
    <property type="entry name" value="Aminotransferase_I/II_large"/>
</dbReference>
<dbReference type="InterPro" id="IPR050087">
    <property type="entry name" value="AON_synthase_class-II"/>
</dbReference>
<dbReference type="InterPro" id="IPR004723">
    <property type="entry name" value="AONS_Archaea/Proteobacteria"/>
</dbReference>
<dbReference type="PATRIC" id="fig|1303518.3.peg.1295"/>
<comment type="cofactor">
    <cofactor evidence="1 10 11">
        <name>pyridoxal 5'-phosphate</name>
        <dbReference type="ChEBI" id="CHEBI:597326"/>
    </cofactor>
</comment>
<evidence type="ECO:0000256" key="7">
    <source>
        <dbReference type="ARBA" id="ARBA00022898"/>
    </source>
</evidence>
<dbReference type="GO" id="GO:0008710">
    <property type="term" value="F:8-amino-7-oxononanoate synthase activity"/>
    <property type="evidence" value="ECO:0007669"/>
    <property type="project" value="UniProtKB-UniRule"/>
</dbReference>
<dbReference type="GO" id="GO:0016874">
    <property type="term" value="F:ligase activity"/>
    <property type="evidence" value="ECO:0007669"/>
    <property type="project" value="UniProtKB-KW"/>
</dbReference>
<dbReference type="Gene3D" id="3.90.1150.10">
    <property type="entry name" value="Aspartate Aminotransferase, domain 1"/>
    <property type="match status" value="1"/>
</dbReference>
<evidence type="ECO:0000256" key="10">
    <source>
        <dbReference type="PIRSR" id="PIRSR604723-51"/>
    </source>
</evidence>
<accession>S0EUP6</accession>
<comment type="catalytic activity">
    <reaction evidence="9 11">
        <text>6-carboxyhexanoyl-[ACP] + L-alanine + H(+) = (8S)-8-amino-7-oxononanoate + holo-[ACP] + CO2</text>
        <dbReference type="Rhea" id="RHEA:42288"/>
        <dbReference type="Rhea" id="RHEA-COMP:9685"/>
        <dbReference type="Rhea" id="RHEA-COMP:9955"/>
        <dbReference type="ChEBI" id="CHEBI:15378"/>
        <dbReference type="ChEBI" id="CHEBI:16526"/>
        <dbReference type="ChEBI" id="CHEBI:57972"/>
        <dbReference type="ChEBI" id="CHEBI:64479"/>
        <dbReference type="ChEBI" id="CHEBI:78846"/>
        <dbReference type="ChEBI" id="CHEBI:149468"/>
        <dbReference type="EC" id="2.3.1.47"/>
    </reaction>
</comment>
<comment type="subunit">
    <text evidence="4 11">Homodimer.</text>
</comment>
<dbReference type="Gene3D" id="3.40.640.10">
    <property type="entry name" value="Type I PLP-dependent aspartate aminotransferase-like (Major domain)"/>
    <property type="match status" value="1"/>
</dbReference>
<evidence type="ECO:0000256" key="9">
    <source>
        <dbReference type="ARBA" id="ARBA00047715"/>
    </source>
</evidence>
<dbReference type="PANTHER" id="PTHR13693:SF3">
    <property type="entry name" value="LD36009P"/>
    <property type="match status" value="1"/>
</dbReference>
<dbReference type="SUPFAM" id="SSF53383">
    <property type="entry name" value="PLP-dependent transferases"/>
    <property type="match status" value="1"/>
</dbReference>
<dbReference type="GO" id="GO:0030170">
    <property type="term" value="F:pyridoxal phosphate binding"/>
    <property type="evidence" value="ECO:0007669"/>
    <property type="project" value="InterPro"/>
</dbReference>
<keyword evidence="8 13" id="KW-0012">Acyltransferase</keyword>
<dbReference type="HOGENOM" id="CLU_015846_11_0_0"/>
<keyword evidence="5 11" id="KW-0808">Transferase</keyword>
<dbReference type="InterPro" id="IPR001917">
    <property type="entry name" value="Aminotrans_II_pyridoxalP_BS"/>
</dbReference>
<dbReference type="RefSeq" id="WP_016482630.1">
    <property type="nucleotide sequence ID" value="NC_021487.1"/>
</dbReference>
<feature type="domain" description="Aminotransferase class I/classII large" evidence="12">
    <location>
        <begin position="43"/>
        <end position="382"/>
    </location>
</feature>
<dbReference type="FunFam" id="3.40.640.10:FF:000006">
    <property type="entry name" value="5-aminolevulinate synthase, mitochondrial"/>
    <property type="match status" value="1"/>
</dbReference>
<evidence type="ECO:0000256" key="6">
    <source>
        <dbReference type="ARBA" id="ARBA00022756"/>
    </source>
</evidence>
<dbReference type="InterPro" id="IPR015424">
    <property type="entry name" value="PyrdxlP-dep_Trfase"/>
</dbReference>
<protein>
    <recommendedName>
        <fullName evidence="11">8-amino-7-ketopelargonate synthase</fullName>
        <ecNumber evidence="11">2.3.1.47</ecNumber>
    </recommendedName>
</protein>
<keyword evidence="14" id="KW-1185">Reference proteome</keyword>
<dbReference type="KEGG" id="ccz:CCALI_01271"/>
<dbReference type="PANTHER" id="PTHR13693">
    <property type="entry name" value="CLASS II AMINOTRANSFERASE/8-AMINO-7-OXONONANOATE SYNTHASE"/>
    <property type="match status" value="1"/>
</dbReference>
<proteinExistence type="inferred from homology"/>
<organism evidence="13 14">
    <name type="scientific">Chthonomonas calidirosea (strain DSM 23976 / ICMP 18418 / T49)</name>
    <dbReference type="NCBI Taxonomy" id="1303518"/>
    <lineage>
        <taxon>Bacteria</taxon>
        <taxon>Bacillati</taxon>
        <taxon>Armatimonadota</taxon>
        <taxon>Chthonomonadia</taxon>
        <taxon>Chthonomonadales</taxon>
        <taxon>Chthonomonadaceae</taxon>
        <taxon>Chthonomonas</taxon>
    </lineage>
</organism>
<keyword evidence="13" id="KW-0436">Ligase</keyword>
<dbReference type="Pfam" id="PF00155">
    <property type="entry name" value="Aminotran_1_2"/>
    <property type="match status" value="1"/>
</dbReference>
<dbReference type="NCBIfam" id="TIGR00858">
    <property type="entry name" value="bioF"/>
    <property type="match status" value="1"/>
</dbReference>
<dbReference type="NCBIfam" id="NF005394">
    <property type="entry name" value="PRK06939.1"/>
    <property type="match status" value="1"/>
</dbReference>
<comment type="pathway">
    <text evidence="2 11">Cofactor biosynthesis; biotin biosynthesis.</text>
</comment>
<dbReference type="UniPathway" id="UPA00078"/>
<evidence type="ECO:0000256" key="5">
    <source>
        <dbReference type="ARBA" id="ARBA00022679"/>
    </source>
</evidence>
<comment type="function">
    <text evidence="11">Catalyzes the decarboxylative condensation of pimeloyl-[acyl-carrier protein] and L-alanine to produce 8-amino-7-oxononanoate (AON), [acyl-carrier protein], and carbon dioxide.</text>
</comment>
<comment type="similarity">
    <text evidence="3 11">Belongs to the class-II pyridoxal-phosphate-dependent aminotransferase family. BioF subfamily.</text>
</comment>
<evidence type="ECO:0000256" key="2">
    <source>
        <dbReference type="ARBA" id="ARBA00004746"/>
    </source>
</evidence>
<dbReference type="eggNOG" id="COG0156">
    <property type="taxonomic scope" value="Bacteria"/>
</dbReference>
<dbReference type="FunCoup" id="S0EUP6">
    <property type="interactions" value="326"/>
</dbReference>
<dbReference type="OrthoDB" id="9807157at2"/>
<name>S0EUP6_CHTCT</name>
<gene>
    <name evidence="13" type="ORF">CCALI_01271</name>
</gene>
<dbReference type="GO" id="GO:0009102">
    <property type="term" value="P:biotin biosynthetic process"/>
    <property type="evidence" value="ECO:0007669"/>
    <property type="project" value="UniProtKB-UniRule"/>
</dbReference>
<evidence type="ECO:0000256" key="3">
    <source>
        <dbReference type="ARBA" id="ARBA00010008"/>
    </source>
</evidence>
<evidence type="ECO:0000256" key="11">
    <source>
        <dbReference type="RuleBase" id="RU003693"/>
    </source>
</evidence>
<dbReference type="NCBIfam" id="TIGR01825">
    <property type="entry name" value="gly_Cac_T_rel"/>
    <property type="match status" value="1"/>
</dbReference>
<dbReference type="InterPro" id="IPR015422">
    <property type="entry name" value="PyrdxlP-dep_Trfase_small"/>
</dbReference>
<keyword evidence="7 10" id="KW-0663">Pyridoxal phosphate</keyword>
<dbReference type="AlphaFoldDB" id="S0EUP6"/>
<evidence type="ECO:0000313" key="13">
    <source>
        <dbReference type="EMBL" id="CCW35089.1"/>
    </source>
</evidence>
<dbReference type="Proteomes" id="UP000014227">
    <property type="component" value="Chromosome I"/>
</dbReference>
<evidence type="ECO:0000256" key="8">
    <source>
        <dbReference type="ARBA" id="ARBA00023315"/>
    </source>
</evidence>
<sequence length="393" mass="42763">MNGTLFQWLEAQLESLKEQNLYKPLVVMETPSEARITVNGKKGVINLSSNNYLGLANHPKVKEAAIRAIERWGAGAGAVRPIIGTMSLHMELERRLAAFKHVEAALVFQSGFTANAGVIPTITDAEDVILTDELNHASIIDGVRLSKAQRKIYKHLDMNALEEALKESQGAKKRLIITDGVFSMDGDVAPLKEIVELAERYDAAVMVDDAHGSGVMGGGRGTAYHYGVHERIDIQLGTLSKAVGVMGGYIAGSARLIDWLTQRARPFLFSTAQPPAVVAAVLAAIELMETDSSLTERLWENTRYWKEGLRKLGFDTGVSVTPITPVMVGDEGRAQQLQRGLFEEGVMALAIVYPTVAKGKARVRTMPSAMHSKADLDDALMAFEKVGKRLGII</sequence>
<dbReference type="STRING" id="454171.CP488_02824"/>
<feature type="modified residue" description="N6-(pyridoxal phosphate)lysine" evidence="10">
    <location>
        <position position="241"/>
    </location>
</feature>